<accession>A0AAD9LLU5</accession>
<keyword evidence="3" id="KW-1185">Reference proteome</keyword>
<gene>
    <name evidence="2" type="ORF">P3T76_007376</name>
</gene>
<feature type="compositionally biased region" description="Low complexity" evidence="1">
    <location>
        <begin position="81"/>
        <end position="91"/>
    </location>
</feature>
<evidence type="ECO:0000256" key="1">
    <source>
        <dbReference type="SAM" id="MobiDB-lite"/>
    </source>
</evidence>
<evidence type="ECO:0000313" key="2">
    <source>
        <dbReference type="EMBL" id="KAK1941510.1"/>
    </source>
</evidence>
<dbReference type="Proteomes" id="UP001259832">
    <property type="component" value="Unassembled WGS sequence"/>
</dbReference>
<feature type="compositionally biased region" description="Basic and acidic residues" evidence="1">
    <location>
        <begin position="8"/>
        <end position="22"/>
    </location>
</feature>
<feature type="region of interest" description="Disordered" evidence="1">
    <location>
        <begin position="63"/>
        <end position="110"/>
    </location>
</feature>
<dbReference type="EMBL" id="JASMQC010000012">
    <property type="protein sequence ID" value="KAK1941510.1"/>
    <property type="molecule type" value="Genomic_DNA"/>
</dbReference>
<sequence length="110" mass="12160">MGALWEKAGGEQHSNESADPKHPTLSSRFYLKYGRFDPEHRYVLTALENISAFKIPYTRKQLTSSLEKQQEAEEASGDSLTATTKKTATQTVASRSAKLSVRSPAKQSQA</sequence>
<reference evidence="2" key="1">
    <citation type="submission" date="2023-08" db="EMBL/GenBank/DDBJ databases">
        <title>Reference Genome Resource for the Citrus Pathogen Phytophthora citrophthora.</title>
        <authorList>
            <person name="Moller H."/>
            <person name="Coetzee B."/>
            <person name="Rose L.J."/>
            <person name="Van Niekerk J.M."/>
        </authorList>
    </citation>
    <scope>NUCLEOTIDE SEQUENCE</scope>
    <source>
        <strain evidence="2">STE-U-9442</strain>
    </source>
</reference>
<protein>
    <submittedName>
        <fullName evidence="2">Uncharacterized protein</fullName>
    </submittedName>
</protein>
<name>A0AAD9LLU5_9STRA</name>
<dbReference type="AlphaFoldDB" id="A0AAD9LLU5"/>
<organism evidence="2 3">
    <name type="scientific">Phytophthora citrophthora</name>
    <dbReference type="NCBI Taxonomy" id="4793"/>
    <lineage>
        <taxon>Eukaryota</taxon>
        <taxon>Sar</taxon>
        <taxon>Stramenopiles</taxon>
        <taxon>Oomycota</taxon>
        <taxon>Peronosporomycetes</taxon>
        <taxon>Peronosporales</taxon>
        <taxon>Peronosporaceae</taxon>
        <taxon>Phytophthora</taxon>
    </lineage>
</organism>
<feature type="region of interest" description="Disordered" evidence="1">
    <location>
        <begin position="1"/>
        <end position="24"/>
    </location>
</feature>
<comment type="caution">
    <text evidence="2">The sequence shown here is derived from an EMBL/GenBank/DDBJ whole genome shotgun (WGS) entry which is preliminary data.</text>
</comment>
<proteinExistence type="predicted"/>
<evidence type="ECO:0000313" key="3">
    <source>
        <dbReference type="Proteomes" id="UP001259832"/>
    </source>
</evidence>